<dbReference type="Gene3D" id="2.30.29.30">
    <property type="entry name" value="Pleckstrin-homology domain (PH domain)/Phosphotyrosine-binding domain (PTB)"/>
    <property type="match status" value="1"/>
</dbReference>
<evidence type="ECO:0000256" key="7">
    <source>
        <dbReference type="SAM" id="Coils"/>
    </source>
</evidence>
<evidence type="ECO:0000313" key="11">
    <source>
        <dbReference type="EMBL" id="KAK8970692.1"/>
    </source>
</evidence>
<dbReference type="EMBL" id="JBBWWR010000001">
    <property type="protein sequence ID" value="KAK8970692.1"/>
    <property type="molecule type" value="Genomic_DNA"/>
</dbReference>
<dbReference type="InterPro" id="IPR027988">
    <property type="entry name" value="BRX_N"/>
</dbReference>
<reference evidence="11 12" key="1">
    <citation type="journal article" date="2022" name="Nat. Plants">
        <title>Genomes of leafy and leafless Platanthera orchids illuminate the evolution of mycoheterotrophy.</title>
        <authorList>
            <person name="Li M.H."/>
            <person name="Liu K.W."/>
            <person name="Li Z."/>
            <person name="Lu H.C."/>
            <person name="Ye Q.L."/>
            <person name="Zhang D."/>
            <person name="Wang J.Y."/>
            <person name="Li Y.F."/>
            <person name="Zhong Z.M."/>
            <person name="Liu X."/>
            <person name="Yu X."/>
            <person name="Liu D.K."/>
            <person name="Tu X.D."/>
            <person name="Liu B."/>
            <person name="Hao Y."/>
            <person name="Liao X.Y."/>
            <person name="Jiang Y.T."/>
            <person name="Sun W.H."/>
            <person name="Chen J."/>
            <person name="Chen Y.Q."/>
            <person name="Ai Y."/>
            <person name="Zhai J.W."/>
            <person name="Wu S.S."/>
            <person name="Zhou Z."/>
            <person name="Hsiao Y.Y."/>
            <person name="Wu W.L."/>
            <person name="Chen Y.Y."/>
            <person name="Lin Y.F."/>
            <person name="Hsu J.L."/>
            <person name="Li C.Y."/>
            <person name="Wang Z.W."/>
            <person name="Zhao X."/>
            <person name="Zhong W.Y."/>
            <person name="Ma X.K."/>
            <person name="Ma L."/>
            <person name="Huang J."/>
            <person name="Chen G.Z."/>
            <person name="Huang M.Z."/>
            <person name="Huang L."/>
            <person name="Peng D.H."/>
            <person name="Luo Y.B."/>
            <person name="Zou S.Q."/>
            <person name="Chen S.P."/>
            <person name="Lan S."/>
            <person name="Tsai W.C."/>
            <person name="Van de Peer Y."/>
            <person name="Liu Z.J."/>
        </authorList>
    </citation>
    <scope>NUCLEOTIDE SEQUENCE [LARGE SCALE GENOMIC DNA]</scope>
    <source>
        <strain evidence="11">Lor288</strain>
    </source>
</reference>
<dbReference type="Pfam" id="PF16457">
    <property type="entry name" value="PH_12"/>
    <property type="match status" value="1"/>
</dbReference>
<evidence type="ECO:0000259" key="10">
    <source>
        <dbReference type="PROSITE" id="PS51514"/>
    </source>
</evidence>
<feature type="compositionally biased region" description="Polar residues" evidence="8">
    <location>
        <begin position="750"/>
        <end position="760"/>
    </location>
</feature>
<dbReference type="SUPFAM" id="SSF50729">
    <property type="entry name" value="PH domain-like"/>
    <property type="match status" value="1"/>
</dbReference>
<dbReference type="Pfam" id="PF01363">
    <property type="entry name" value="FYVE"/>
    <property type="match status" value="1"/>
</dbReference>
<evidence type="ECO:0000256" key="1">
    <source>
        <dbReference type="ARBA" id="ARBA00022723"/>
    </source>
</evidence>
<dbReference type="InterPro" id="IPR000408">
    <property type="entry name" value="Reg_chr_condens"/>
</dbReference>
<dbReference type="PROSITE" id="PS50012">
    <property type="entry name" value="RCC1_3"/>
    <property type="match status" value="7"/>
</dbReference>
<dbReference type="PANTHER" id="PTHR22870">
    <property type="entry name" value="REGULATOR OF CHROMOSOME CONDENSATION"/>
    <property type="match status" value="1"/>
</dbReference>
<feature type="repeat" description="RCC1" evidence="6">
    <location>
        <begin position="529"/>
        <end position="580"/>
    </location>
</feature>
<feature type="repeat" description="RCC1" evidence="6">
    <location>
        <begin position="308"/>
        <end position="359"/>
    </location>
</feature>
<feature type="region of interest" description="Disordered" evidence="8">
    <location>
        <begin position="132"/>
        <end position="155"/>
    </location>
</feature>
<dbReference type="PROSITE" id="PS00626">
    <property type="entry name" value="RCC1_2"/>
    <property type="match status" value="2"/>
</dbReference>
<dbReference type="SMART" id="SM00064">
    <property type="entry name" value="FYVE"/>
    <property type="match status" value="1"/>
</dbReference>
<evidence type="ECO:0000256" key="3">
    <source>
        <dbReference type="ARBA" id="ARBA00022771"/>
    </source>
</evidence>
<gene>
    <name evidence="11" type="primary">UVR8</name>
    <name evidence="11" type="ORF">KSP40_PGU007818</name>
</gene>
<evidence type="ECO:0000256" key="8">
    <source>
        <dbReference type="SAM" id="MobiDB-lite"/>
    </source>
</evidence>
<sequence>MADVPRNSPFERDVEQAITALKKGSCLLKYGRRGKPKFCPFRLSADESILIWYAGKHEKKLVLSAVSKIIPGQRTAIFQRYPRPDKEYQSFSLLYKDRSLDLICKDKEEAEIWFVGLKALISCRTHLNRVESKGDRISDSSSSNSNSYKHSPLTLQFDPEDNQQVRLTSENPPVNGFGRAFSDAILHTSHKGSFHLDSVSNTRSSASSADNLNARGSTSENARVSLSSAVSFSSHGSGYEDFDALGDAFIWGEGIGDGFLGGGLQKNGFSFDAKFDASLPKALESAVILDVNRIACGSRHAALVTKQGEIFTWGEESGGRLGHTVHADVSQPKLVNSLSGMNVEYVACGEHHTCAVTLSGDLYTWGDGVHNFGLLGHGSEASHWIPKNVQMGALHVLSISCGPWHTAVVTSSGQLFTFGDGTFGALGHGDRTSINIPREVDALKGMRAISTACGVWHTAALVEMESQSSNSDSFIPTWLFTWGDGDKGRLGHGDREHKLVPAHVTSLTEQSICQVACGHDMTVALATSGRVYTMGSTIYGQLGNCKANGKIPTVVDGKLANSFIQEMSCGSHHVAVLTSKNEVYTWGKGTNGQLGHGDHNNRDIPTLIEALTDKQVKSVSCGLNFTAVICLHKWLSSTDQSVCSGCHMPFGFRRKRHNCYNCGQVFCKSCTSRKSVRAALAPNIHRPYRVCDDCYDKLKKILESKIHTLVLKPQNANQSHITQPAEKEMAVSRLSSASSFKGESKHSRQSGKSENNCNSMSLIPTEQCQRGNIRMTKFQNSMTRFPMKIYSASVPGSRVISHSTSPHPGSLISSLPGTISTGLVSADMTTDELKKTNDSFREEIALLRLELDGLTHKSQNLESDLERKSEELKEALAKAEEENAKCMVAKEVIKSLTSQLKDMAERVPGVYASSHSGSNSFHVSSELKLSLNATRFGRLLGMHTRDPYVQISDSLQSNAASSSEEMEWVEHAAAGVYLTVSASAGGPVFLKRVRFSNEPGFTHQMRFICSRKRFDEEKAGEWWAENRNKLQEKFIFPNDDRFSWAAGSPSMKKCSSSE</sequence>
<protein>
    <submittedName>
        <fullName evidence="11">Ultraviolet-B receptor UVR8</fullName>
    </submittedName>
</protein>
<keyword evidence="11" id="KW-0675">Receptor</keyword>
<keyword evidence="2" id="KW-0677">Repeat</keyword>
<dbReference type="SUPFAM" id="SSF57903">
    <property type="entry name" value="FYVE/PHD zinc finger"/>
    <property type="match status" value="1"/>
</dbReference>
<dbReference type="PROSITE" id="PS50178">
    <property type="entry name" value="ZF_FYVE"/>
    <property type="match status" value="1"/>
</dbReference>
<dbReference type="Proteomes" id="UP001412067">
    <property type="component" value="Unassembled WGS sequence"/>
</dbReference>
<keyword evidence="3 5" id="KW-0863">Zinc-finger</keyword>
<evidence type="ECO:0000256" key="2">
    <source>
        <dbReference type="ARBA" id="ARBA00022737"/>
    </source>
</evidence>
<evidence type="ECO:0000259" key="9">
    <source>
        <dbReference type="PROSITE" id="PS50178"/>
    </source>
</evidence>
<dbReference type="InterPro" id="IPR009091">
    <property type="entry name" value="RCC1/BLIP-II"/>
</dbReference>
<feature type="repeat" description="RCC1" evidence="6">
    <location>
        <begin position="477"/>
        <end position="528"/>
    </location>
</feature>
<dbReference type="Pfam" id="PF25390">
    <property type="entry name" value="WD40_RLD"/>
    <property type="match status" value="1"/>
</dbReference>
<keyword evidence="4" id="KW-0862">Zinc</keyword>
<feature type="repeat" description="RCC1" evidence="6">
    <location>
        <begin position="246"/>
        <end position="307"/>
    </location>
</feature>
<dbReference type="PANTHER" id="PTHR22870:SF437">
    <property type="entry name" value="REGULATOR OF CHROMOSOME CONDENSATION (RCC1) FAMILY WITH FYVE ZINC FINGER DOMAIN-CONTAINING PROTEIN"/>
    <property type="match status" value="1"/>
</dbReference>
<keyword evidence="7" id="KW-0175">Coiled coil</keyword>
<feature type="domain" description="FYVE-type" evidence="9">
    <location>
        <begin position="637"/>
        <end position="699"/>
    </location>
</feature>
<dbReference type="InterPro" id="IPR017455">
    <property type="entry name" value="Znf_FYVE-rel"/>
</dbReference>
<dbReference type="Pfam" id="PF08381">
    <property type="entry name" value="BRX"/>
    <property type="match status" value="1"/>
</dbReference>
<proteinExistence type="predicted"/>
<evidence type="ECO:0000256" key="5">
    <source>
        <dbReference type="PROSITE-ProRule" id="PRU00091"/>
    </source>
</evidence>
<dbReference type="InterPro" id="IPR011993">
    <property type="entry name" value="PH-like_dom_sf"/>
</dbReference>
<evidence type="ECO:0000256" key="4">
    <source>
        <dbReference type="ARBA" id="ARBA00022833"/>
    </source>
</evidence>
<keyword evidence="1" id="KW-0479">Metal-binding</keyword>
<dbReference type="InterPro" id="IPR001849">
    <property type="entry name" value="PH_domain"/>
</dbReference>
<feature type="domain" description="BRX" evidence="10">
    <location>
        <begin position="966"/>
        <end position="1035"/>
    </location>
</feature>
<dbReference type="PRINTS" id="PR00633">
    <property type="entry name" value="RCCNDNSATION"/>
</dbReference>
<dbReference type="InterPro" id="IPR013591">
    <property type="entry name" value="Brevis_radix_dom"/>
</dbReference>
<evidence type="ECO:0000256" key="6">
    <source>
        <dbReference type="PROSITE-ProRule" id="PRU00235"/>
    </source>
</evidence>
<feature type="region of interest" description="Disordered" evidence="8">
    <location>
        <begin position="717"/>
        <end position="760"/>
    </location>
</feature>
<dbReference type="InterPro" id="IPR011011">
    <property type="entry name" value="Znf_FYVE_PHD"/>
</dbReference>
<dbReference type="PROSITE" id="PS51514">
    <property type="entry name" value="BRX"/>
    <property type="match status" value="1"/>
</dbReference>
<dbReference type="InterPro" id="IPR000306">
    <property type="entry name" value="Znf_FYVE"/>
</dbReference>
<dbReference type="InterPro" id="IPR013083">
    <property type="entry name" value="Znf_RING/FYVE/PHD"/>
</dbReference>
<feature type="repeat" description="RCC1" evidence="6">
    <location>
        <begin position="581"/>
        <end position="632"/>
    </location>
</feature>
<dbReference type="InterPro" id="IPR051210">
    <property type="entry name" value="Ub_ligase/GEF_domain"/>
</dbReference>
<dbReference type="Gene3D" id="2.130.10.30">
    <property type="entry name" value="Regulator of chromosome condensation 1/beta-lactamase-inhibitor protein II"/>
    <property type="match status" value="3"/>
</dbReference>
<accession>A0ABR2N2E6</accession>
<dbReference type="SUPFAM" id="SSF50985">
    <property type="entry name" value="RCC1/BLIP-II"/>
    <property type="match status" value="1"/>
</dbReference>
<feature type="repeat" description="RCC1" evidence="6">
    <location>
        <begin position="413"/>
        <end position="464"/>
    </location>
</feature>
<keyword evidence="12" id="KW-1185">Reference proteome</keyword>
<dbReference type="CDD" id="cd13365">
    <property type="entry name" value="PH_PLC_plant-like"/>
    <property type="match status" value="1"/>
</dbReference>
<dbReference type="Gene3D" id="3.30.40.10">
    <property type="entry name" value="Zinc/RING finger domain, C3HC4 (zinc finger)"/>
    <property type="match status" value="1"/>
</dbReference>
<dbReference type="Pfam" id="PF13713">
    <property type="entry name" value="BRX_N"/>
    <property type="match status" value="1"/>
</dbReference>
<evidence type="ECO:0000313" key="12">
    <source>
        <dbReference type="Proteomes" id="UP001412067"/>
    </source>
</evidence>
<dbReference type="InterPro" id="IPR058923">
    <property type="entry name" value="RCC1-like_dom"/>
</dbReference>
<feature type="repeat" description="RCC1" evidence="6">
    <location>
        <begin position="360"/>
        <end position="412"/>
    </location>
</feature>
<name>A0ABR2N2E6_9ASPA</name>
<comment type="caution">
    <text evidence="11">The sequence shown here is derived from an EMBL/GenBank/DDBJ whole genome shotgun (WGS) entry which is preliminary data.</text>
</comment>
<organism evidence="11 12">
    <name type="scientific">Platanthera guangdongensis</name>
    <dbReference type="NCBI Taxonomy" id="2320717"/>
    <lineage>
        <taxon>Eukaryota</taxon>
        <taxon>Viridiplantae</taxon>
        <taxon>Streptophyta</taxon>
        <taxon>Embryophyta</taxon>
        <taxon>Tracheophyta</taxon>
        <taxon>Spermatophyta</taxon>
        <taxon>Magnoliopsida</taxon>
        <taxon>Liliopsida</taxon>
        <taxon>Asparagales</taxon>
        <taxon>Orchidaceae</taxon>
        <taxon>Orchidoideae</taxon>
        <taxon>Orchideae</taxon>
        <taxon>Orchidinae</taxon>
        <taxon>Platanthera</taxon>
    </lineage>
</organism>
<feature type="coiled-coil region" evidence="7">
    <location>
        <begin position="830"/>
        <end position="889"/>
    </location>
</feature>